<dbReference type="KEGG" id="aqu:105313701"/>
<organism evidence="5">
    <name type="scientific">Amphimedon queenslandica</name>
    <name type="common">Sponge</name>
    <dbReference type="NCBI Taxonomy" id="400682"/>
    <lineage>
        <taxon>Eukaryota</taxon>
        <taxon>Metazoa</taxon>
        <taxon>Porifera</taxon>
        <taxon>Demospongiae</taxon>
        <taxon>Heteroscleromorpha</taxon>
        <taxon>Haplosclerida</taxon>
        <taxon>Niphatidae</taxon>
        <taxon>Amphimedon</taxon>
    </lineage>
</organism>
<evidence type="ECO:0000259" key="4">
    <source>
        <dbReference type="SMART" id="SM00543"/>
    </source>
</evidence>
<dbReference type="GO" id="GO:0005737">
    <property type="term" value="C:cytoplasm"/>
    <property type="evidence" value="ECO:0007669"/>
    <property type="project" value="UniProtKB-SubCell"/>
</dbReference>
<evidence type="ECO:0000313" key="6">
    <source>
        <dbReference type="Proteomes" id="UP000007879"/>
    </source>
</evidence>
<proteinExistence type="predicted"/>
<feature type="compositionally biased region" description="Basic residues" evidence="3">
    <location>
        <begin position="1161"/>
        <end position="1183"/>
    </location>
</feature>
<accession>A0A1X7VR39</accession>
<evidence type="ECO:0000313" key="5">
    <source>
        <dbReference type="EnsemblMetazoa" id="Aqu2.1.42542_001"/>
    </source>
</evidence>
<dbReference type="InterPro" id="IPR007193">
    <property type="entry name" value="Upf2/Nmd2_C"/>
</dbReference>
<dbReference type="FunFam" id="1.25.40.180:FF:000030">
    <property type="entry name" value="Regulator of nonsense transcripts UPF2"/>
    <property type="match status" value="1"/>
</dbReference>
<feature type="region of interest" description="Disordered" evidence="3">
    <location>
        <begin position="1"/>
        <end position="65"/>
    </location>
</feature>
<dbReference type="GO" id="GO:0000184">
    <property type="term" value="P:nuclear-transcribed mRNA catabolic process, nonsense-mediated decay"/>
    <property type="evidence" value="ECO:0007669"/>
    <property type="project" value="InterPro"/>
</dbReference>
<evidence type="ECO:0000256" key="1">
    <source>
        <dbReference type="ARBA" id="ARBA00004496"/>
    </source>
</evidence>
<comment type="subcellular location">
    <subcellularLocation>
        <location evidence="1">Cytoplasm</location>
    </subcellularLocation>
</comment>
<evidence type="ECO:0000256" key="2">
    <source>
        <dbReference type="ARBA" id="ARBA00022490"/>
    </source>
</evidence>
<feature type="domain" description="MIF4G" evidence="4">
    <location>
        <begin position="509"/>
        <end position="697"/>
    </location>
</feature>
<dbReference type="Pfam" id="PF04050">
    <property type="entry name" value="Upf2"/>
    <property type="match status" value="1"/>
</dbReference>
<dbReference type="SUPFAM" id="SSF48371">
    <property type="entry name" value="ARM repeat"/>
    <property type="match status" value="3"/>
</dbReference>
<feature type="compositionally biased region" description="Acidic residues" evidence="3">
    <location>
        <begin position="946"/>
        <end position="962"/>
    </location>
</feature>
<feature type="region of interest" description="Disordered" evidence="3">
    <location>
        <begin position="398"/>
        <end position="444"/>
    </location>
</feature>
<dbReference type="InterPro" id="IPR003890">
    <property type="entry name" value="MIF4G-like_typ-3"/>
</dbReference>
<sequence length="1183" mass="134429">MASGDTSVKEEDEEEPRVSEEEREEALKLLAELETKAEQKRDIREKNLHASDNRPDEDELRRGDGSIKKNTAFSKKLKDLSEAKRESLVAEFKKLNLTKYLTEAATSIAEAKMKLSDVSCAVHICSLIHCRYDEFSDHLLDLLQKIYSGKIEKSNSDEKNANSTKYRLGLRLTGELLIAGVIDQDIGVALLMEMLTEVVTADKKEPDHTYLPVIVGFSRHLAEDIAGFMPRKNKLLLTKYGLESPQTRFLSDDQQGMFRSLLLGYYDTVKRYLISQHKEMHRRARRNIQIMQSKGELSSEREEENEKAQKNYEKLVTSISTLSDVLDQDFPDLPEDTVLPETFQSSSIDLQLPSFSSDNEFSTSSLWEDEEQRSFYEDITDIKPHIPAILFEGIDSKRKGNNVSESSDVSEGDTGEGGAGGIGGEGEGEGGEGEGECEGGEEGDEKARQIILEELIKETEEQSSDDQEEYEEEGGATGDDGEDSVSHVTIGPVDESSGSGLSTDVSKFDELALKLPNMMNKKFVDEFAVEFCLINSKINRVKLAKVLFNVDKNRMDLIPFYSRLLVTINPCLPDVPELVMDMLNRDFKFQLRKKDQIHVYTKIKNARYIAELTKFGLFPKPEAMRCITRTLQDFTHHNVELACTLIEHCGRYLLRSKESHLRAGAIMEILVRKKSVHHLDGRQKSMVEDALYAANPPDVSATTVIVRPPLQAYILKLLYKDLNKRTVEKVLKQFRKLPWNDPEVFNYAVVALSEIWRVKFSNVHCVADILSGLKIYQNKAVVWIIDATLEDIRLGLETNLPHMNQRRMAVIKFLGELYTYQLIEANVVFRTLYTLLTFGYNSQGLAGSLDPFDSYFRARLVCMLLDTCGSYFDHGSSKRKLDSFIIVFQCYLLNKRQPLPLEVEYAITDCLLSLRRNLVLYNNVTEAQEALSELEKTFRTKLGESDGGEDGGGEESDDEDERGFDRGGKQEGEEEEEEGEENEEEEDVEDDEMSDLVDFGDDTAVINKGPELLKCAEDDDFLAEFDKMITETRRADVPKVPVVDIAIPITLRKPIEKPATTSTVEDKGQMKFTVLMKKGNKPQLKELNVPADNILASGLKETQLALENEKKEMKKIVLTHERRQTEELRQEEEAQDFYQVNSSRQNPLRQPPQHHPAWNPQHHHGNRFKPHPHKKPPGWNSRK</sequence>
<feature type="compositionally biased region" description="Polar residues" evidence="3">
    <location>
        <begin position="1138"/>
        <end position="1148"/>
    </location>
</feature>
<dbReference type="OrthoDB" id="27832at2759"/>
<dbReference type="SMART" id="SM00543">
    <property type="entry name" value="MIF4G"/>
    <property type="match status" value="3"/>
</dbReference>
<reference evidence="6" key="1">
    <citation type="journal article" date="2010" name="Nature">
        <title>The Amphimedon queenslandica genome and the evolution of animal complexity.</title>
        <authorList>
            <person name="Srivastava M."/>
            <person name="Simakov O."/>
            <person name="Chapman J."/>
            <person name="Fahey B."/>
            <person name="Gauthier M.E."/>
            <person name="Mitros T."/>
            <person name="Richards G.S."/>
            <person name="Conaco C."/>
            <person name="Dacre M."/>
            <person name="Hellsten U."/>
            <person name="Larroux C."/>
            <person name="Putnam N.H."/>
            <person name="Stanke M."/>
            <person name="Adamska M."/>
            <person name="Darling A."/>
            <person name="Degnan S.M."/>
            <person name="Oakley T.H."/>
            <person name="Plachetzki D.C."/>
            <person name="Zhai Y."/>
            <person name="Adamski M."/>
            <person name="Calcino A."/>
            <person name="Cummins S.F."/>
            <person name="Goodstein D.M."/>
            <person name="Harris C."/>
            <person name="Jackson D.J."/>
            <person name="Leys S.P."/>
            <person name="Shu S."/>
            <person name="Woodcroft B.J."/>
            <person name="Vervoort M."/>
            <person name="Kosik K.S."/>
            <person name="Manning G."/>
            <person name="Degnan B.M."/>
            <person name="Rokhsar D.S."/>
        </authorList>
    </citation>
    <scope>NUCLEOTIDE SEQUENCE [LARGE SCALE GENOMIC DNA]</scope>
</reference>
<gene>
    <name evidence="5" type="primary">105313701</name>
</gene>
<feature type="compositionally biased region" description="Basic and acidic residues" evidence="3">
    <location>
        <begin position="16"/>
        <end position="65"/>
    </location>
</feature>
<feature type="compositionally biased region" description="Gly residues" evidence="3">
    <location>
        <begin position="415"/>
        <end position="425"/>
    </location>
</feature>
<protein>
    <recommendedName>
        <fullName evidence="4">MIF4G domain-containing protein</fullName>
    </recommendedName>
</protein>
<keyword evidence="6" id="KW-1185">Reference proteome</keyword>
<dbReference type="Gene3D" id="1.25.40.180">
    <property type="match status" value="3"/>
</dbReference>
<feature type="compositionally biased region" description="Acidic residues" evidence="3">
    <location>
        <begin position="972"/>
        <end position="992"/>
    </location>
</feature>
<dbReference type="STRING" id="400682.A0A1X7VR39"/>
<evidence type="ECO:0000256" key="3">
    <source>
        <dbReference type="SAM" id="MobiDB-lite"/>
    </source>
</evidence>
<dbReference type="InterPro" id="IPR016024">
    <property type="entry name" value="ARM-type_fold"/>
</dbReference>
<dbReference type="PANTHER" id="PTHR12839:SF7">
    <property type="entry name" value="REGULATOR OF NONSENSE TRANSCRIPTS 2"/>
    <property type="match status" value="1"/>
</dbReference>
<feature type="region of interest" description="Disordered" evidence="3">
    <location>
        <begin position="1120"/>
        <end position="1183"/>
    </location>
</feature>
<feature type="region of interest" description="Disordered" evidence="3">
    <location>
        <begin position="939"/>
        <end position="992"/>
    </location>
</feature>
<feature type="domain" description="MIF4G" evidence="4">
    <location>
        <begin position="67"/>
        <end position="268"/>
    </location>
</feature>
<dbReference type="eggNOG" id="KOG2051">
    <property type="taxonomic scope" value="Eukaryota"/>
</dbReference>
<dbReference type="GO" id="GO:0035145">
    <property type="term" value="C:exon-exon junction complex"/>
    <property type="evidence" value="ECO:0007669"/>
    <property type="project" value="TreeGrafter"/>
</dbReference>
<keyword evidence="2" id="KW-0963">Cytoplasm</keyword>
<dbReference type="PANTHER" id="PTHR12839">
    <property type="entry name" value="NONSENSE-MEDIATED MRNA DECAY PROTEIN 2 UP-FRAMESHIFT SUPPRESSOR 2"/>
    <property type="match status" value="1"/>
</dbReference>
<feature type="compositionally biased region" description="Acidic residues" evidence="3">
    <location>
        <begin position="426"/>
        <end position="444"/>
    </location>
</feature>
<feature type="compositionally biased region" description="Acidic residues" evidence="3">
    <location>
        <begin position="461"/>
        <end position="483"/>
    </location>
</feature>
<feature type="domain" description="MIF4G" evidence="4">
    <location>
        <begin position="712"/>
        <end position="917"/>
    </location>
</feature>
<feature type="region of interest" description="Disordered" evidence="3">
    <location>
        <begin position="457"/>
        <end position="502"/>
    </location>
</feature>
<dbReference type="InParanoid" id="A0A1X7VR39"/>
<dbReference type="Gene3D" id="4.10.80.160">
    <property type="match status" value="1"/>
</dbReference>
<dbReference type="Pfam" id="PF02854">
    <property type="entry name" value="MIF4G"/>
    <property type="match status" value="3"/>
</dbReference>
<dbReference type="FunFam" id="1.25.40.180:FF:000014">
    <property type="entry name" value="Putative regulator of nonsense transcripts 2"/>
    <property type="match status" value="1"/>
</dbReference>
<reference evidence="5" key="2">
    <citation type="submission" date="2017-05" db="UniProtKB">
        <authorList>
            <consortium name="EnsemblMetazoa"/>
        </authorList>
    </citation>
    <scope>IDENTIFICATION</scope>
</reference>
<dbReference type="AlphaFoldDB" id="A0A1X7VR39"/>
<dbReference type="Proteomes" id="UP000007879">
    <property type="component" value="Unassembled WGS sequence"/>
</dbReference>
<dbReference type="EnsemblMetazoa" id="XM_011407344.2">
    <property type="protein sequence ID" value="XP_011405646.2"/>
    <property type="gene ID" value="LOC105313701"/>
</dbReference>
<dbReference type="InterPro" id="IPR039762">
    <property type="entry name" value="Nmd2/UPF2"/>
</dbReference>
<dbReference type="EnsemblMetazoa" id="Aqu2.1.42542_001">
    <property type="protein sequence ID" value="Aqu2.1.42542_001"/>
    <property type="gene ID" value="Aqu2.1.42542"/>
</dbReference>
<feature type="compositionally biased region" description="Basic and acidic residues" evidence="3">
    <location>
        <begin position="1120"/>
        <end position="1132"/>
    </location>
</feature>
<name>A0A1X7VR39_AMPQE</name>
<dbReference type="GO" id="GO:0003723">
    <property type="term" value="F:RNA binding"/>
    <property type="evidence" value="ECO:0007669"/>
    <property type="project" value="InterPro"/>
</dbReference>